<feature type="DNA-binding region" description="H-T-H motif" evidence="2">
    <location>
        <begin position="31"/>
        <end position="50"/>
    </location>
</feature>
<dbReference type="PROSITE" id="PS50977">
    <property type="entry name" value="HTH_TETR_2"/>
    <property type="match status" value="1"/>
</dbReference>
<evidence type="ECO:0000313" key="5">
    <source>
        <dbReference type="Proteomes" id="UP000663929"/>
    </source>
</evidence>
<sequence length="195" mass="21880">MGRKNLSEERTTMILDAFERCIVTHGLDGTSLEKVAAEVGFRRGLVRHYLGNREEMIHMLARRAVTRYAQQVDELFSWLPASDPETALLDMFFPETAQTETADLLVMEQLIAAAGRYPQIKEWISTWLEGFVVKLGALLGQAYPNADAKRCWAVAYGIISIYFNQESMGPLDLADTYREAARANSARLLDSLSAT</sequence>
<dbReference type="AlphaFoldDB" id="A0A8A4TMN2"/>
<evidence type="ECO:0000256" key="1">
    <source>
        <dbReference type="ARBA" id="ARBA00023125"/>
    </source>
</evidence>
<evidence type="ECO:0000256" key="2">
    <source>
        <dbReference type="PROSITE-ProRule" id="PRU00335"/>
    </source>
</evidence>
<dbReference type="KEGG" id="scor:J3U87_33185"/>
<dbReference type="RefSeq" id="WP_237380179.1">
    <property type="nucleotide sequence ID" value="NZ_CP071793.1"/>
</dbReference>
<evidence type="ECO:0000259" key="3">
    <source>
        <dbReference type="PROSITE" id="PS50977"/>
    </source>
</evidence>
<accession>A0A8A4TMN2</accession>
<name>A0A8A4TMN2_SULCO</name>
<dbReference type="Gene3D" id="1.10.357.10">
    <property type="entry name" value="Tetracycline Repressor, domain 2"/>
    <property type="match status" value="1"/>
</dbReference>
<gene>
    <name evidence="4" type="ORF">J3U87_33185</name>
</gene>
<dbReference type="EMBL" id="CP071793">
    <property type="protein sequence ID" value="QTD50464.1"/>
    <property type="molecule type" value="Genomic_DNA"/>
</dbReference>
<evidence type="ECO:0000313" key="4">
    <source>
        <dbReference type="EMBL" id="QTD50464.1"/>
    </source>
</evidence>
<feature type="domain" description="HTH tetR-type" evidence="3">
    <location>
        <begin position="8"/>
        <end position="68"/>
    </location>
</feature>
<dbReference type="Pfam" id="PF00440">
    <property type="entry name" value="TetR_N"/>
    <property type="match status" value="1"/>
</dbReference>
<reference evidence="4" key="1">
    <citation type="submission" date="2021-03" db="EMBL/GenBank/DDBJ databases">
        <title>Acanthopleuribacteraceae sp. M133.</title>
        <authorList>
            <person name="Wang G."/>
        </authorList>
    </citation>
    <scope>NUCLEOTIDE SEQUENCE</scope>
    <source>
        <strain evidence="4">M133</strain>
    </source>
</reference>
<dbReference type="InterPro" id="IPR009057">
    <property type="entry name" value="Homeodomain-like_sf"/>
</dbReference>
<dbReference type="GO" id="GO:0003677">
    <property type="term" value="F:DNA binding"/>
    <property type="evidence" value="ECO:0007669"/>
    <property type="project" value="UniProtKB-UniRule"/>
</dbReference>
<keyword evidence="1 2" id="KW-0238">DNA-binding</keyword>
<protein>
    <submittedName>
        <fullName evidence="4">TetR/AcrR family transcriptional regulator</fullName>
    </submittedName>
</protein>
<dbReference type="SUPFAM" id="SSF46689">
    <property type="entry name" value="Homeodomain-like"/>
    <property type="match status" value="1"/>
</dbReference>
<dbReference type="Proteomes" id="UP000663929">
    <property type="component" value="Chromosome"/>
</dbReference>
<dbReference type="InterPro" id="IPR001647">
    <property type="entry name" value="HTH_TetR"/>
</dbReference>
<organism evidence="4 5">
    <name type="scientific">Sulfidibacter corallicola</name>
    <dbReference type="NCBI Taxonomy" id="2818388"/>
    <lineage>
        <taxon>Bacteria</taxon>
        <taxon>Pseudomonadati</taxon>
        <taxon>Acidobacteriota</taxon>
        <taxon>Holophagae</taxon>
        <taxon>Acanthopleuribacterales</taxon>
        <taxon>Acanthopleuribacteraceae</taxon>
        <taxon>Sulfidibacter</taxon>
    </lineage>
</organism>
<proteinExistence type="predicted"/>
<keyword evidence="5" id="KW-1185">Reference proteome</keyword>